<dbReference type="InterPro" id="IPR007066">
    <property type="entry name" value="RNA_pol_Rpb1_3"/>
</dbReference>
<dbReference type="InterPro" id="IPR044893">
    <property type="entry name" value="RNA_pol_Rpb1_clamp_domain"/>
</dbReference>
<dbReference type="InterPro" id="IPR007080">
    <property type="entry name" value="RNA_pol_Rpb1_1"/>
</dbReference>
<evidence type="ECO:0000256" key="1">
    <source>
        <dbReference type="ARBA" id="ARBA00004123"/>
    </source>
</evidence>
<protein>
    <recommendedName>
        <fullName evidence="14">DNA-directed RNA polymerase subunit</fullName>
        <ecNumber evidence="14">2.7.7.6</ecNumber>
    </recommendedName>
</protein>
<organism evidence="17 18">
    <name type="scientific">Rhodotorula taiwanensis</name>
    <dbReference type="NCBI Taxonomy" id="741276"/>
    <lineage>
        <taxon>Eukaryota</taxon>
        <taxon>Fungi</taxon>
        <taxon>Dikarya</taxon>
        <taxon>Basidiomycota</taxon>
        <taxon>Pucciniomycotina</taxon>
        <taxon>Microbotryomycetes</taxon>
        <taxon>Sporidiobolales</taxon>
        <taxon>Sporidiobolaceae</taxon>
        <taxon>Rhodotorula</taxon>
    </lineage>
</organism>
<feature type="domain" description="RNA polymerase N-terminal" evidence="16">
    <location>
        <begin position="439"/>
        <end position="796"/>
    </location>
</feature>
<dbReference type="Gene3D" id="1.10.274.100">
    <property type="entry name" value="RNA polymerase Rpb1, domain 3"/>
    <property type="match status" value="1"/>
</dbReference>
<dbReference type="Gene3D" id="1.10.357.120">
    <property type="match status" value="1"/>
</dbReference>
<keyword evidence="9" id="KW-0460">Magnesium</keyword>
<dbReference type="GO" id="GO:0046872">
    <property type="term" value="F:metal ion binding"/>
    <property type="evidence" value="ECO:0007669"/>
    <property type="project" value="UniProtKB-KW"/>
</dbReference>
<dbReference type="FunFam" id="1.10.150.390:FF:000005">
    <property type="entry name" value="DNA-directed RNA polymerase subunit"/>
    <property type="match status" value="1"/>
</dbReference>
<feature type="region of interest" description="Disordered" evidence="15">
    <location>
        <begin position="323"/>
        <end position="374"/>
    </location>
</feature>
<dbReference type="CDD" id="cd02735">
    <property type="entry name" value="RNAP_I_Rpa1_C"/>
    <property type="match status" value="1"/>
</dbReference>
<evidence type="ECO:0000256" key="15">
    <source>
        <dbReference type="SAM" id="MobiDB-lite"/>
    </source>
</evidence>
<comment type="subunit">
    <text evidence="3">Component of the RNA polymerase I (Pol I) complex consisting of at least 13 subunits.</text>
</comment>
<comment type="catalytic activity">
    <reaction evidence="12 14">
        <text>RNA(n) + a ribonucleoside 5'-triphosphate = RNA(n+1) + diphosphate</text>
        <dbReference type="Rhea" id="RHEA:21248"/>
        <dbReference type="Rhea" id="RHEA-COMP:14527"/>
        <dbReference type="Rhea" id="RHEA-COMP:17342"/>
        <dbReference type="ChEBI" id="CHEBI:33019"/>
        <dbReference type="ChEBI" id="CHEBI:61557"/>
        <dbReference type="ChEBI" id="CHEBI:140395"/>
        <dbReference type="EC" id="2.7.7.6"/>
    </reaction>
</comment>
<dbReference type="InterPro" id="IPR015699">
    <property type="entry name" value="DNA-dir_RNA_pol1_lsu_N"/>
</dbReference>
<dbReference type="PANTHER" id="PTHR19376">
    <property type="entry name" value="DNA-DIRECTED RNA POLYMERASE"/>
    <property type="match status" value="1"/>
</dbReference>
<dbReference type="PANTHER" id="PTHR19376:SF11">
    <property type="entry name" value="DNA-DIRECTED RNA POLYMERASE I SUBUNIT RPA1"/>
    <property type="match status" value="1"/>
</dbReference>
<feature type="compositionally biased region" description="Basic and acidic residues" evidence="15">
    <location>
        <begin position="1580"/>
        <end position="1591"/>
    </location>
</feature>
<dbReference type="GO" id="GO:0005736">
    <property type="term" value="C:RNA polymerase I complex"/>
    <property type="evidence" value="ECO:0007669"/>
    <property type="project" value="TreeGrafter"/>
</dbReference>
<evidence type="ECO:0000256" key="11">
    <source>
        <dbReference type="ARBA" id="ARBA00023242"/>
    </source>
</evidence>
<evidence type="ECO:0000256" key="9">
    <source>
        <dbReference type="ARBA" id="ARBA00022842"/>
    </source>
</evidence>
<keyword evidence="8" id="KW-0862">Zinc</keyword>
<sequence length="1818" mass="199936">MDIAHPVASQVQTVSFSSLHGPDIRRISVKQVVNPVLFDNLNNPNAGALYDPAFGPLGKGDICSTCHLTSFDCPGHYGHIELPAPVFHPLYMVQAFQLLRGTCTYCHHLLLNDTQVELQIARLTLLEHGLVTAALELEALFQVPTPESKAKAAAAAKAKKSAAVDNVTDADAGESTEETSGEYVKRVREFVAQSVRAARKGKGLAAGVGSGTGMKHHGRDEYKESATAFDVRRKVISSFLKGLGLKRKCEHCGAYAHRIRKDGHTKVIEYSLVAKQKGIHRAFGIKRPNVLRDSRLEAQALIAKQQQQQNGKHANGDKVKMDVDAESSASSSSASEDESEDEEKADGMDVDGEDEADEDQEDDDAVGSVRGRQTERIVTPDEVRAHLRRLFVNHAELVSLIYAPHGPLAKATASRIPRSAVAAATPDKLPSGRPVASADIFFMDVVSVPPSRFRPAATMGDQVFENPQNSLLNNILRQAIVVRDLNQRLILASQQPDAPELLGADGKPRVSPERMTTMLYESLIDLQVTVNSMMDAGKNPMLVKQGKLPTPGVKQLLEKKEGLFRKNMMGKRVNYAARSVISPDVNIETNEIGVPPVFARKLTFPEPVTAHNYQQLAKMVINGPHQHPGASYVQMEDGNLISLDRKTVEERTAIANTLMAPESSAPSQRLAAASRPDVGLPPTRTPQINRKVYRHLQDGDIVILNRQPTLHKPSMMCHRVKVLRGEKTIRMHYANCNSYNADFDGDEMNMHFPQSLIAQAEARMIANTDNQYLVPTSGNPLRGLIQDHVVAGVWLTNKDTFFTREQYYQLIYGALRPENDYTGEGTVKTLPPAIWKPKPMWTGKQVISTVLKNIQPPELSGIHFTSKGKVPGSAWGVFNEEGEVLVHDGDLLTGIIDKAQIGASPYGLVHSVFELYGPESAGKLLSILSRLLTKFLQSRAFSCRMDDLVLTAKGNHDRRRMLQTVNDKGLSAALEYTGLASADRNDPATADDLRNRLEEILRDDFKLAGLDASVEGETNQVTTQLIKTCLPNGLVKPFPHNNMQTMTVSGAKGSNVNASQISCLLGQQSLEGRRVPTMVSGKTLPSFKAFETAPRAGGFVAGRFLTGIRPQEYYFHCMAGREGLIDTAVKTSRSGYLQRCLIKHLEGLRVHYDHTVRNSDQSVLQFHYGEDSLDVTKQKHLHQFEFAVKNMTSIVNRYNPREALSRTKDIAAEFGDDAMKKTLKKPELNPPILSYASPSTVSGAISERFARAIEDYVKNPKQRLLRPKKKRDMAEWPAHIRREDLVTVEHFRSLMNMRYMRSLVEPGEAVGLMASQGVGEPSTQMTLNTFHFAGHGAANVTLGIPRLREIVMTASQAIKTPTMNLPILESVSDERLKTFCQSSTRLTLSQVVDNVTVEERLTPKTSETNYSRLKLYTVRLNLFPRADYEAEYSISSEQILAGIARHFVPLLDKAIAKEIKTNDRETRNQAAEMGRGKKVSNRASGKTSGADEDGDGEPDAGVVGRDEGEEIDGDADDERRGRQGDDEQTYDDDEDSDADLPGDAEEELEAKFRSDKEDSLDDDSSDDEDATDPAAAARRSKAESLERMKQFERRVPETSRFINKLVFDKVEGEQCELELEFSSQAPKLLLVGIVEEVCRNAVVHEVPGISRCFVAKAANTNAASQRNAVTEGVNLRQLWQNGHGLVDLNRLGTNDVGAILRTYGVEAARSSIINEMSAVFSVYGIGVDYRHLTIIADYMTCEGGYKPFNRTGLSNNSSPFLKASFETTSAFIAEAALHGDLDTMIGPSARIVVGRPPESGTGAFAIRSVVEAGEVAAA</sequence>
<dbReference type="STRING" id="741276.A0A2S5BGC5"/>
<evidence type="ECO:0000256" key="14">
    <source>
        <dbReference type="RuleBase" id="RU004279"/>
    </source>
</evidence>
<feature type="compositionally biased region" description="Acidic residues" evidence="15">
    <location>
        <begin position="335"/>
        <end position="365"/>
    </location>
</feature>
<dbReference type="Pfam" id="PF00623">
    <property type="entry name" value="RNA_pol_Rpb1_2"/>
    <property type="match status" value="1"/>
</dbReference>
<keyword evidence="18" id="KW-1185">Reference proteome</keyword>
<dbReference type="CDD" id="cd01435">
    <property type="entry name" value="RNAP_I_RPA1_N"/>
    <property type="match status" value="1"/>
</dbReference>
<evidence type="ECO:0000256" key="5">
    <source>
        <dbReference type="ARBA" id="ARBA00022679"/>
    </source>
</evidence>
<dbReference type="Gene3D" id="3.30.70.2850">
    <property type="match status" value="1"/>
</dbReference>
<reference evidence="17 18" key="1">
    <citation type="journal article" date="2018" name="Front. Microbiol.">
        <title>Prospects for Fungal Bioremediation of Acidic Radioactive Waste Sites: Characterization and Genome Sequence of Rhodotorula taiwanensis MD1149.</title>
        <authorList>
            <person name="Tkavc R."/>
            <person name="Matrosova V.Y."/>
            <person name="Grichenko O.E."/>
            <person name="Gostincar C."/>
            <person name="Volpe R.P."/>
            <person name="Klimenkova P."/>
            <person name="Gaidamakova E.K."/>
            <person name="Zhou C.E."/>
            <person name="Stewart B.J."/>
            <person name="Lyman M.G."/>
            <person name="Malfatti S.A."/>
            <person name="Rubinfeld B."/>
            <person name="Courtot M."/>
            <person name="Singh J."/>
            <person name="Dalgard C.L."/>
            <person name="Hamilton T."/>
            <person name="Frey K.G."/>
            <person name="Gunde-Cimerman N."/>
            <person name="Dugan L."/>
            <person name="Daly M.J."/>
        </authorList>
    </citation>
    <scope>NUCLEOTIDE SEQUENCE [LARGE SCALE GENOMIC DNA]</scope>
    <source>
        <strain evidence="17 18">MD1149</strain>
    </source>
</reference>
<feature type="compositionally biased region" description="Acidic residues" evidence="15">
    <location>
        <begin position="1526"/>
        <end position="1548"/>
    </location>
</feature>
<feature type="region of interest" description="Disordered" evidence="15">
    <location>
        <begin position="660"/>
        <end position="685"/>
    </location>
</feature>
<evidence type="ECO:0000313" key="17">
    <source>
        <dbReference type="EMBL" id="POY75820.1"/>
    </source>
</evidence>
<comment type="subcellular location">
    <subcellularLocation>
        <location evidence="1">Nucleus</location>
    </subcellularLocation>
</comment>
<evidence type="ECO:0000256" key="10">
    <source>
        <dbReference type="ARBA" id="ARBA00023163"/>
    </source>
</evidence>
<dbReference type="InterPro" id="IPR047107">
    <property type="entry name" value="DNA-dir_RNA_pol1_lsu_C"/>
</dbReference>
<dbReference type="FunFam" id="3.30.1490.180:FF:000003">
    <property type="entry name" value="DNA-directed RNA polymerase subunit"/>
    <property type="match status" value="1"/>
</dbReference>
<evidence type="ECO:0000256" key="3">
    <source>
        <dbReference type="ARBA" id="ARBA00011251"/>
    </source>
</evidence>
<dbReference type="GO" id="GO:0006351">
    <property type="term" value="P:DNA-templated transcription"/>
    <property type="evidence" value="ECO:0007669"/>
    <property type="project" value="InterPro"/>
</dbReference>
<dbReference type="SUPFAM" id="SSF64484">
    <property type="entry name" value="beta and beta-prime subunits of DNA dependent RNA-polymerase"/>
    <property type="match status" value="1"/>
</dbReference>
<feature type="compositionally biased region" description="Acidic residues" evidence="15">
    <location>
        <begin position="1558"/>
        <end position="1571"/>
    </location>
</feature>
<dbReference type="InterPro" id="IPR000722">
    <property type="entry name" value="RNA_pol_asu"/>
</dbReference>
<feature type="compositionally biased region" description="Acidic residues" evidence="15">
    <location>
        <begin position="1507"/>
        <end position="1516"/>
    </location>
</feature>
<dbReference type="FunFam" id="2.40.40.20:FF:000019">
    <property type="entry name" value="DNA-directed RNA polymerase II subunit RPB1"/>
    <property type="match status" value="1"/>
</dbReference>
<dbReference type="InterPro" id="IPR038120">
    <property type="entry name" value="Rpb1_funnel_sf"/>
</dbReference>
<dbReference type="InterPro" id="IPR007081">
    <property type="entry name" value="RNA_pol_Rpb1_5"/>
</dbReference>
<dbReference type="EMBL" id="PJQD01000011">
    <property type="protein sequence ID" value="POY75820.1"/>
    <property type="molecule type" value="Genomic_DNA"/>
</dbReference>
<name>A0A2S5BGC5_9BASI</name>
<dbReference type="SMART" id="SM00663">
    <property type="entry name" value="RPOLA_N"/>
    <property type="match status" value="1"/>
</dbReference>
<comment type="similarity">
    <text evidence="2 14">Belongs to the RNA polymerase beta' chain family.</text>
</comment>
<dbReference type="InterPro" id="IPR042102">
    <property type="entry name" value="RNA_pol_Rpb1_3_sf"/>
</dbReference>
<dbReference type="Pfam" id="PF04997">
    <property type="entry name" value="RNA_pol_Rpb1_1"/>
    <property type="match status" value="1"/>
</dbReference>
<evidence type="ECO:0000256" key="8">
    <source>
        <dbReference type="ARBA" id="ARBA00022833"/>
    </source>
</evidence>
<dbReference type="InterPro" id="IPR045867">
    <property type="entry name" value="DNA-dir_RpoC_beta_prime"/>
</dbReference>
<dbReference type="Pfam" id="PF04983">
    <property type="entry name" value="RNA_pol_Rpb1_3"/>
    <property type="match status" value="1"/>
</dbReference>
<dbReference type="Pfam" id="PF04998">
    <property type="entry name" value="RNA_pol_Rpb1_5"/>
    <property type="match status" value="1"/>
</dbReference>
<evidence type="ECO:0000256" key="13">
    <source>
        <dbReference type="ARBA" id="ARBA00053996"/>
    </source>
</evidence>
<evidence type="ECO:0000313" key="18">
    <source>
        <dbReference type="Proteomes" id="UP000237144"/>
    </source>
</evidence>
<dbReference type="Gene3D" id="1.10.132.30">
    <property type="match status" value="1"/>
</dbReference>
<dbReference type="InterPro" id="IPR007083">
    <property type="entry name" value="RNA_pol_Rpb1_4"/>
</dbReference>
<evidence type="ECO:0000256" key="2">
    <source>
        <dbReference type="ARBA" id="ARBA00006460"/>
    </source>
</evidence>
<dbReference type="FunFam" id="1.10.274.100:FF:000006">
    <property type="entry name" value="DNA-directed RNA polymerase subunit"/>
    <property type="match status" value="1"/>
</dbReference>
<keyword evidence="7" id="KW-0479">Metal-binding</keyword>
<dbReference type="InterPro" id="IPR006592">
    <property type="entry name" value="RNA_pol_N"/>
</dbReference>
<dbReference type="Proteomes" id="UP000237144">
    <property type="component" value="Unassembled WGS sequence"/>
</dbReference>
<dbReference type="OrthoDB" id="270392at2759"/>
<dbReference type="Gene3D" id="1.10.150.390">
    <property type="match status" value="1"/>
</dbReference>
<evidence type="ECO:0000259" key="16">
    <source>
        <dbReference type="SMART" id="SM00663"/>
    </source>
</evidence>
<keyword evidence="10 14" id="KW-0804">Transcription</keyword>
<evidence type="ECO:0000256" key="12">
    <source>
        <dbReference type="ARBA" id="ARBA00048552"/>
    </source>
</evidence>
<dbReference type="EC" id="2.7.7.6" evidence="14"/>
<evidence type="ECO:0000256" key="6">
    <source>
        <dbReference type="ARBA" id="ARBA00022695"/>
    </source>
</evidence>
<keyword evidence="5 14" id="KW-0808">Transferase</keyword>
<dbReference type="GO" id="GO:0003899">
    <property type="term" value="F:DNA-directed RNA polymerase activity"/>
    <property type="evidence" value="ECO:0007669"/>
    <property type="project" value="UniProtKB-EC"/>
</dbReference>
<keyword evidence="6 14" id="KW-0548">Nucleotidyltransferase</keyword>
<comment type="caution">
    <text evidence="17">The sequence shown here is derived from an EMBL/GenBank/DDBJ whole genome shotgun (WGS) entry which is preliminary data.</text>
</comment>
<feature type="region of interest" description="Disordered" evidence="15">
    <location>
        <begin position="1462"/>
        <end position="1591"/>
    </location>
</feature>
<dbReference type="Gene3D" id="4.10.860.120">
    <property type="entry name" value="RNA polymerase II, clamp domain"/>
    <property type="match status" value="1"/>
</dbReference>
<keyword evidence="11" id="KW-0539">Nucleus</keyword>
<accession>A0A2S5BGC5</accession>
<dbReference type="Gene3D" id="3.30.1490.180">
    <property type="entry name" value="RNA polymerase ii"/>
    <property type="match status" value="1"/>
</dbReference>
<gene>
    <name evidence="17" type="ORF">BMF94_1133</name>
</gene>
<dbReference type="Pfam" id="PF05000">
    <property type="entry name" value="RNA_pol_Rpb1_4"/>
    <property type="match status" value="1"/>
</dbReference>
<dbReference type="Gene3D" id="6.10.250.2940">
    <property type="match status" value="1"/>
</dbReference>
<dbReference type="Gene3D" id="2.40.40.20">
    <property type="match status" value="1"/>
</dbReference>
<evidence type="ECO:0000256" key="4">
    <source>
        <dbReference type="ARBA" id="ARBA00022478"/>
    </source>
</evidence>
<evidence type="ECO:0000256" key="7">
    <source>
        <dbReference type="ARBA" id="ARBA00022723"/>
    </source>
</evidence>
<comment type="function">
    <text evidence="13">DNA-dependent RNA polymerase catalyzes the transcription of DNA into RNA using the four ribonucleoside triphosphates as substrates. Largest and catalytic core component of RNA polymerase I which synthesizes ribosomal RNA precursors. Forms the polymerase active center together with the second largest subunit. A single stranded DNA template strand of the promoter is positioned within the central active site cleft of Pol I. A bridging helix emanates from RPA1 and crosses the cleft near the catalytic site and is thought to promote translocation of Pol I by acting as a ratchet that moves the RNA-DNA hybrid through the active site by switching from straight to bent conformations at each step of nucleotide addition.</text>
</comment>
<keyword evidence="4 14" id="KW-0240">DNA-directed RNA polymerase</keyword>
<proteinExistence type="inferred from homology"/>
<dbReference type="GO" id="GO:0003677">
    <property type="term" value="F:DNA binding"/>
    <property type="evidence" value="ECO:0007669"/>
    <property type="project" value="InterPro"/>
</dbReference>